<dbReference type="InterPro" id="IPR036881">
    <property type="entry name" value="Glyco_hydro_3_C_sf"/>
</dbReference>
<name>A0ABS1KR43_9BACT</name>
<keyword evidence="11" id="KW-1185">Reference proteome</keyword>
<gene>
    <name evidence="10" type="ORF">JI741_11745</name>
</gene>
<sequence length="630" mass="70134">MNGLRKKNWFVPRVFALLLILTLASAHRPKPAPAYRDLNKNGKMDVYEDPSKPIAQRVDDLLSQMTLDEKAGMMFINGVRLNDDGSLEERPGTGMFAFAPTAPPMIRDKKITHLNIWAAPGTKALATWYNNIQKVAEETRLGIPVTLASDPRHYFSNNIFAMAANSFSQWPEQLGFAAIGDEKLMRQFGDIARQEYLAVGIREALHPMADLATEPRWPRISGTFGEDANLSAKMIKAYVLGFQGATLDKNGVACMTKHFSGGGPQKEGLDPHFEFQKGQIYPGKHFNYHLIPFEAAFAAKTAAIMPYYGVPVDQTSENVAFGFNKDIITKLLREKYKYDGVVCTDWGLITDAKMGNTVWPARAWGVENLSEKERVQKVIDAGVDQFGGESVPNLVVDLVKEGKLTEKRIDVSVKRLLRQKFELGLFDNPYIDVDKATQIVGKEEFRKAGEATQRRAFTLLKNEGKTLPLTGKKKIYVQNIDKAVAAQYGEVVDTPEAAEIAIIRLKTPWVPVETENFMAKMFHHGDLDFKGKEKEDILALLDKVPTVVDIYLDRPAVIPEISAKAKALVANYGASDAALLDVVFGKAKPEGKLPFELPSSMEVVRNQKEDVPHDSKDPLYTFGFGLSYSK</sequence>
<accession>A0ABS1KR43</accession>
<dbReference type="Proteomes" id="UP000613030">
    <property type="component" value="Unassembled WGS sequence"/>
</dbReference>
<dbReference type="Pfam" id="PF01915">
    <property type="entry name" value="Glyco_hydro_3_C"/>
    <property type="match status" value="1"/>
</dbReference>
<organism evidence="10 11">
    <name type="scientific">Chryseolinea lacunae</name>
    <dbReference type="NCBI Taxonomy" id="2801331"/>
    <lineage>
        <taxon>Bacteria</taxon>
        <taxon>Pseudomonadati</taxon>
        <taxon>Bacteroidota</taxon>
        <taxon>Cytophagia</taxon>
        <taxon>Cytophagales</taxon>
        <taxon>Fulvivirgaceae</taxon>
        <taxon>Chryseolinea</taxon>
    </lineage>
</organism>
<evidence type="ECO:0000256" key="2">
    <source>
        <dbReference type="ARBA" id="ARBA00005336"/>
    </source>
</evidence>
<evidence type="ECO:0000256" key="3">
    <source>
        <dbReference type="ARBA" id="ARBA00012744"/>
    </source>
</evidence>
<dbReference type="InterPro" id="IPR002772">
    <property type="entry name" value="Glyco_hydro_3_C"/>
</dbReference>
<dbReference type="Gene3D" id="3.40.50.1700">
    <property type="entry name" value="Glycoside hydrolase family 3 C-terminal domain"/>
    <property type="match status" value="1"/>
</dbReference>
<comment type="caution">
    <text evidence="10">The sequence shown here is derived from an EMBL/GenBank/DDBJ whole genome shotgun (WGS) entry which is preliminary data.</text>
</comment>
<evidence type="ECO:0000256" key="5">
    <source>
        <dbReference type="ARBA" id="ARBA00022801"/>
    </source>
</evidence>
<dbReference type="InterPro" id="IPR036962">
    <property type="entry name" value="Glyco_hydro_3_N_sf"/>
</dbReference>
<dbReference type="InterPro" id="IPR051915">
    <property type="entry name" value="Cellulose_Degrad_GH3"/>
</dbReference>
<evidence type="ECO:0000313" key="10">
    <source>
        <dbReference type="EMBL" id="MBL0741896.1"/>
    </source>
</evidence>
<dbReference type="EMBL" id="JAERRB010000003">
    <property type="protein sequence ID" value="MBL0741896.1"/>
    <property type="molecule type" value="Genomic_DNA"/>
</dbReference>
<feature type="domain" description="Glycoside hydrolase family 3 C-terminal" evidence="9">
    <location>
        <begin position="478"/>
        <end position="628"/>
    </location>
</feature>
<evidence type="ECO:0000259" key="9">
    <source>
        <dbReference type="Pfam" id="PF01915"/>
    </source>
</evidence>
<dbReference type="InterPro" id="IPR017853">
    <property type="entry name" value="GH"/>
</dbReference>
<dbReference type="EC" id="3.2.1.21" evidence="3"/>
<comment type="similarity">
    <text evidence="2">Belongs to the glycosyl hydrolase 3 family.</text>
</comment>
<keyword evidence="6" id="KW-0326">Glycosidase</keyword>
<evidence type="ECO:0000256" key="1">
    <source>
        <dbReference type="ARBA" id="ARBA00000448"/>
    </source>
</evidence>
<keyword evidence="5 10" id="KW-0378">Hydrolase</keyword>
<evidence type="ECO:0000256" key="6">
    <source>
        <dbReference type="ARBA" id="ARBA00023295"/>
    </source>
</evidence>
<feature type="chain" id="PRO_5047446817" description="beta-glucosidase" evidence="7">
    <location>
        <begin position="27"/>
        <end position="630"/>
    </location>
</feature>
<dbReference type="SUPFAM" id="SSF52279">
    <property type="entry name" value="Beta-D-glucan exohydrolase, C-terminal domain"/>
    <property type="match status" value="1"/>
</dbReference>
<evidence type="ECO:0000256" key="7">
    <source>
        <dbReference type="SAM" id="SignalP"/>
    </source>
</evidence>
<dbReference type="GO" id="GO:0016787">
    <property type="term" value="F:hydrolase activity"/>
    <property type="evidence" value="ECO:0007669"/>
    <property type="project" value="UniProtKB-KW"/>
</dbReference>
<dbReference type="PANTHER" id="PTHR30620:SF16">
    <property type="entry name" value="LYSOSOMAL BETA GLUCOSIDASE"/>
    <property type="match status" value="1"/>
</dbReference>
<proteinExistence type="inferred from homology"/>
<feature type="signal peptide" evidence="7">
    <location>
        <begin position="1"/>
        <end position="26"/>
    </location>
</feature>
<feature type="domain" description="Glycoside hydrolase family 3 N-terminal" evidence="8">
    <location>
        <begin position="120"/>
        <end position="418"/>
    </location>
</feature>
<reference evidence="10 11" key="1">
    <citation type="submission" date="2021-01" db="EMBL/GenBank/DDBJ databases">
        <title>Chryseolinea sp. Jin1 Genome sequencing and assembly.</title>
        <authorList>
            <person name="Kim I."/>
        </authorList>
    </citation>
    <scope>NUCLEOTIDE SEQUENCE [LARGE SCALE GENOMIC DNA]</scope>
    <source>
        <strain evidence="10 11">Jin1</strain>
    </source>
</reference>
<dbReference type="Gene3D" id="3.20.20.300">
    <property type="entry name" value="Glycoside hydrolase, family 3, N-terminal domain"/>
    <property type="match status" value="1"/>
</dbReference>
<dbReference type="RefSeq" id="WP_202009496.1">
    <property type="nucleotide sequence ID" value="NZ_JAERRB010000003.1"/>
</dbReference>
<keyword evidence="4 7" id="KW-0732">Signal</keyword>
<dbReference type="InterPro" id="IPR001764">
    <property type="entry name" value="Glyco_hydro_3_N"/>
</dbReference>
<evidence type="ECO:0000313" key="11">
    <source>
        <dbReference type="Proteomes" id="UP000613030"/>
    </source>
</evidence>
<dbReference type="PANTHER" id="PTHR30620">
    <property type="entry name" value="PERIPLASMIC BETA-GLUCOSIDASE-RELATED"/>
    <property type="match status" value="1"/>
</dbReference>
<dbReference type="Pfam" id="PF00933">
    <property type="entry name" value="Glyco_hydro_3"/>
    <property type="match status" value="1"/>
</dbReference>
<evidence type="ECO:0000256" key="4">
    <source>
        <dbReference type="ARBA" id="ARBA00022729"/>
    </source>
</evidence>
<evidence type="ECO:0000259" key="8">
    <source>
        <dbReference type="Pfam" id="PF00933"/>
    </source>
</evidence>
<dbReference type="PRINTS" id="PR00133">
    <property type="entry name" value="GLHYDRLASE3"/>
</dbReference>
<comment type="catalytic activity">
    <reaction evidence="1">
        <text>Hydrolysis of terminal, non-reducing beta-D-glucosyl residues with release of beta-D-glucose.</text>
        <dbReference type="EC" id="3.2.1.21"/>
    </reaction>
</comment>
<protein>
    <recommendedName>
        <fullName evidence="3">beta-glucosidase</fullName>
        <ecNumber evidence="3">3.2.1.21</ecNumber>
    </recommendedName>
</protein>
<dbReference type="SUPFAM" id="SSF51445">
    <property type="entry name" value="(Trans)glycosidases"/>
    <property type="match status" value="1"/>
</dbReference>